<dbReference type="Gene3D" id="3.30.920.30">
    <property type="entry name" value="Hypothetical protein"/>
    <property type="match status" value="1"/>
</dbReference>
<dbReference type="EMBL" id="MHMS01000021">
    <property type="protein sequence ID" value="OGZ31792.1"/>
    <property type="molecule type" value="Genomic_DNA"/>
</dbReference>
<dbReference type="GO" id="GO:0003729">
    <property type="term" value="F:mRNA binding"/>
    <property type="evidence" value="ECO:0007669"/>
    <property type="project" value="InterPro"/>
</dbReference>
<dbReference type="PANTHER" id="PTHR34873">
    <property type="entry name" value="SSR1766 PROTEIN"/>
    <property type="match status" value="1"/>
</dbReference>
<comment type="similarity">
    <text evidence="1">Belongs to the HicA mRNA interferase family.</text>
</comment>
<evidence type="ECO:0000256" key="7">
    <source>
        <dbReference type="ARBA" id="ARBA00023016"/>
    </source>
</evidence>
<keyword evidence="7" id="KW-0346">Stress response</keyword>
<dbReference type="AlphaFoldDB" id="A0A1G2F204"/>
<dbReference type="PANTHER" id="PTHR34873:SF3">
    <property type="entry name" value="ADDICTION MODULE TOXIN, HICA FAMILY"/>
    <property type="match status" value="1"/>
</dbReference>
<evidence type="ECO:0000256" key="4">
    <source>
        <dbReference type="ARBA" id="ARBA00022759"/>
    </source>
</evidence>
<keyword evidence="4" id="KW-0255">Endonuclease</keyword>
<dbReference type="SUPFAM" id="SSF54786">
    <property type="entry name" value="YcfA/nrd intein domain"/>
    <property type="match status" value="1"/>
</dbReference>
<dbReference type="STRING" id="1801726.A3H02_01925"/>
<evidence type="ECO:0000313" key="8">
    <source>
        <dbReference type="EMBL" id="OGZ31792.1"/>
    </source>
</evidence>
<evidence type="ECO:0000256" key="5">
    <source>
        <dbReference type="ARBA" id="ARBA00022801"/>
    </source>
</evidence>
<evidence type="ECO:0000256" key="3">
    <source>
        <dbReference type="ARBA" id="ARBA00022722"/>
    </source>
</evidence>
<sequence>MPKLPIVKARELIRVLRKLGFEEFHRVGSHAQFKRGDGRRTTVPIHSGKDIKKKTLKSILDDLEISIKEFIKILKS</sequence>
<gene>
    <name evidence="8" type="ORF">A3H02_01925</name>
</gene>
<evidence type="ECO:0000256" key="6">
    <source>
        <dbReference type="ARBA" id="ARBA00022884"/>
    </source>
</evidence>
<keyword evidence="3" id="KW-0540">Nuclease</keyword>
<name>A0A1G2F204_9BACT</name>
<dbReference type="InterPro" id="IPR038570">
    <property type="entry name" value="HicA_sf"/>
</dbReference>
<dbReference type="Pfam" id="PF07927">
    <property type="entry name" value="HicA_toxin"/>
    <property type="match status" value="1"/>
</dbReference>
<comment type="caution">
    <text evidence="8">The sequence shown here is derived from an EMBL/GenBank/DDBJ whole genome shotgun (WGS) entry which is preliminary data.</text>
</comment>
<reference evidence="8 9" key="1">
    <citation type="journal article" date="2016" name="Nat. Commun.">
        <title>Thousands of microbial genomes shed light on interconnected biogeochemical processes in an aquifer system.</title>
        <authorList>
            <person name="Anantharaman K."/>
            <person name="Brown C.T."/>
            <person name="Hug L.A."/>
            <person name="Sharon I."/>
            <person name="Castelle C.J."/>
            <person name="Probst A.J."/>
            <person name="Thomas B.C."/>
            <person name="Singh A."/>
            <person name="Wilkins M.J."/>
            <person name="Karaoz U."/>
            <person name="Brodie E.L."/>
            <person name="Williams K.H."/>
            <person name="Hubbard S.S."/>
            <person name="Banfield J.F."/>
        </authorList>
    </citation>
    <scope>NUCLEOTIDE SEQUENCE [LARGE SCALE GENOMIC DNA]</scope>
</reference>
<dbReference type="GO" id="GO:0016787">
    <property type="term" value="F:hydrolase activity"/>
    <property type="evidence" value="ECO:0007669"/>
    <property type="project" value="UniProtKB-KW"/>
</dbReference>
<dbReference type="GO" id="GO:0004519">
    <property type="term" value="F:endonuclease activity"/>
    <property type="evidence" value="ECO:0007669"/>
    <property type="project" value="UniProtKB-KW"/>
</dbReference>
<evidence type="ECO:0008006" key="10">
    <source>
        <dbReference type="Google" id="ProtNLM"/>
    </source>
</evidence>
<protein>
    <recommendedName>
        <fullName evidence="10">Addiction module toxin, HicA family</fullName>
    </recommendedName>
</protein>
<dbReference type="InterPro" id="IPR012933">
    <property type="entry name" value="HicA_mRNA_interferase"/>
</dbReference>
<proteinExistence type="inferred from homology"/>
<keyword evidence="2" id="KW-1277">Toxin-antitoxin system</keyword>
<keyword evidence="5" id="KW-0378">Hydrolase</keyword>
<organism evidence="8 9">
    <name type="scientific">Candidatus Niyogibacteria bacterium RIFCSPLOWO2_12_FULL_41_13</name>
    <dbReference type="NCBI Taxonomy" id="1801726"/>
    <lineage>
        <taxon>Bacteria</taxon>
        <taxon>Candidatus Niyogiibacteriota</taxon>
    </lineage>
</organism>
<evidence type="ECO:0000256" key="1">
    <source>
        <dbReference type="ARBA" id="ARBA00006620"/>
    </source>
</evidence>
<evidence type="ECO:0000313" key="9">
    <source>
        <dbReference type="Proteomes" id="UP000176787"/>
    </source>
</evidence>
<keyword evidence="6" id="KW-0694">RNA-binding</keyword>
<dbReference type="Proteomes" id="UP000176787">
    <property type="component" value="Unassembled WGS sequence"/>
</dbReference>
<evidence type="ECO:0000256" key="2">
    <source>
        <dbReference type="ARBA" id="ARBA00022649"/>
    </source>
</evidence>
<accession>A0A1G2F204</accession>